<organism evidence="4 5">
    <name type="scientific">Novosphingobium marinum</name>
    <dbReference type="NCBI Taxonomy" id="1514948"/>
    <lineage>
        <taxon>Bacteria</taxon>
        <taxon>Pseudomonadati</taxon>
        <taxon>Pseudomonadota</taxon>
        <taxon>Alphaproteobacteria</taxon>
        <taxon>Sphingomonadales</taxon>
        <taxon>Sphingomonadaceae</taxon>
        <taxon>Novosphingobium</taxon>
    </lineage>
</organism>
<dbReference type="EMBL" id="JACBZF010000002">
    <property type="protein sequence ID" value="NYH94765.1"/>
    <property type="molecule type" value="Genomic_DNA"/>
</dbReference>
<evidence type="ECO:0000256" key="1">
    <source>
        <dbReference type="ARBA" id="ARBA00022679"/>
    </source>
</evidence>
<accession>A0A7Y9XUM1</accession>
<dbReference type="PROSITE" id="PS51186">
    <property type="entry name" value="GNAT"/>
    <property type="match status" value="1"/>
</dbReference>
<dbReference type="GO" id="GO:0016747">
    <property type="term" value="F:acyltransferase activity, transferring groups other than amino-acyl groups"/>
    <property type="evidence" value="ECO:0007669"/>
    <property type="project" value="InterPro"/>
</dbReference>
<dbReference type="SUPFAM" id="SSF55729">
    <property type="entry name" value="Acyl-CoA N-acyltransferases (Nat)"/>
    <property type="match status" value="1"/>
</dbReference>
<dbReference type="InterPro" id="IPR016181">
    <property type="entry name" value="Acyl_CoA_acyltransferase"/>
</dbReference>
<dbReference type="Proteomes" id="UP000522081">
    <property type="component" value="Unassembled WGS sequence"/>
</dbReference>
<keyword evidence="2" id="KW-0012">Acyltransferase</keyword>
<name>A0A7Y9XUM1_9SPHN</name>
<dbReference type="RefSeq" id="WP_179406717.1">
    <property type="nucleotide sequence ID" value="NZ_BMGF01000006.1"/>
</dbReference>
<gene>
    <name evidence="4" type="ORF">FHS75_001084</name>
</gene>
<sequence length="180" mass="19083">MSEASCPDWRVRRATPGDARALALVGAATFLESFAGVIDGDAIVAHCDKQHSVATYERYLAGGASAWIAEAAPGAAPVGYALLTRPELAQAGDGDVELKRIYLLSRFHGSGIAPALMDAALAAAGDAERLLLGVYNGNARAIAFYRKHGFSVIGERRFSVGAESYDDFVLARPIRSEIRT</sequence>
<keyword evidence="5" id="KW-1185">Reference proteome</keyword>
<dbReference type="PANTHER" id="PTHR43877">
    <property type="entry name" value="AMINOALKYLPHOSPHONATE N-ACETYLTRANSFERASE-RELATED-RELATED"/>
    <property type="match status" value="1"/>
</dbReference>
<dbReference type="Pfam" id="PF00583">
    <property type="entry name" value="Acetyltransf_1"/>
    <property type="match status" value="1"/>
</dbReference>
<evidence type="ECO:0000313" key="4">
    <source>
        <dbReference type="EMBL" id="NYH94765.1"/>
    </source>
</evidence>
<comment type="caution">
    <text evidence="4">The sequence shown here is derived from an EMBL/GenBank/DDBJ whole genome shotgun (WGS) entry which is preliminary data.</text>
</comment>
<keyword evidence="4" id="KW-0687">Ribonucleoprotein</keyword>
<evidence type="ECO:0000259" key="3">
    <source>
        <dbReference type="PROSITE" id="PS51186"/>
    </source>
</evidence>
<keyword evidence="1" id="KW-0808">Transferase</keyword>
<reference evidence="4 5" key="1">
    <citation type="submission" date="2020-07" db="EMBL/GenBank/DDBJ databases">
        <title>Genomic Encyclopedia of Type Strains, Phase IV (KMG-IV): sequencing the most valuable type-strain genomes for metagenomic binning, comparative biology and taxonomic classification.</title>
        <authorList>
            <person name="Goeker M."/>
        </authorList>
    </citation>
    <scope>NUCLEOTIDE SEQUENCE [LARGE SCALE GENOMIC DNA]</scope>
    <source>
        <strain evidence="4 5">DSM 29043</strain>
    </source>
</reference>
<dbReference type="PANTHER" id="PTHR43877:SF1">
    <property type="entry name" value="ACETYLTRANSFERASE"/>
    <property type="match status" value="1"/>
</dbReference>
<keyword evidence="4" id="KW-0689">Ribosomal protein</keyword>
<dbReference type="Gene3D" id="3.40.630.30">
    <property type="match status" value="1"/>
</dbReference>
<evidence type="ECO:0000256" key="2">
    <source>
        <dbReference type="ARBA" id="ARBA00023315"/>
    </source>
</evidence>
<proteinExistence type="predicted"/>
<protein>
    <submittedName>
        <fullName evidence="4">Ribosomal protein S18 acetylase RimI-like enzyme</fullName>
    </submittedName>
</protein>
<feature type="domain" description="N-acetyltransferase" evidence="3">
    <location>
        <begin position="9"/>
        <end position="175"/>
    </location>
</feature>
<dbReference type="InterPro" id="IPR050832">
    <property type="entry name" value="Bact_Acetyltransf"/>
</dbReference>
<evidence type="ECO:0000313" key="5">
    <source>
        <dbReference type="Proteomes" id="UP000522081"/>
    </source>
</evidence>
<dbReference type="InterPro" id="IPR000182">
    <property type="entry name" value="GNAT_dom"/>
</dbReference>
<dbReference type="AlphaFoldDB" id="A0A7Y9XUM1"/>
<dbReference type="GO" id="GO:0005840">
    <property type="term" value="C:ribosome"/>
    <property type="evidence" value="ECO:0007669"/>
    <property type="project" value="UniProtKB-KW"/>
</dbReference>